<evidence type="ECO:0000313" key="2">
    <source>
        <dbReference type="EMBL" id="CDF36307.1"/>
    </source>
</evidence>
<reference evidence="1" key="3">
    <citation type="submission" date="2013-05" db="EMBL/GenBank/DDBJ databases">
        <authorList>
            <person name="Genoscope - CEA"/>
        </authorList>
    </citation>
    <scope>NUCLEOTIDE SEQUENCE</scope>
    <source>
        <strain evidence="1">Stackhouse</strain>
    </source>
</reference>
<dbReference type="KEGG" id="ccp:CHC_T00004667001"/>
<protein>
    <submittedName>
        <fullName evidence="1">Uncharacterized protein</fullName>
    </submittedName>
</protein>
<name>R7QF98_CHOCR</name>
<reference evidence="3" key="1">
    <citation type="journal article" date="2013" name="Proc. Natl. Acad. Sci. U.S.A.">
        <title>Genome structure and metabolic features in the red seaweed Chondrus crispus shed light on evolution of the Archaeplastida.</title>
        <authorList>
            <person name="Collen J."/>
            <person name="Porcel B."/>
            <person name="Carre W."/>
            <person name="Ball S.G."/>
            <person name="Chaparro C."/>
            <person name="Tonon T."/>
            <person name="Barbeyron T."/>
            <person name="Michel G."/>
            <person name="Noel B."/>
            <person name="Valentin K."/>
            <person name="Elias M."/>
            <person name="Artiguenave F."/>
            <person name="Arun A."/>
            <person name="Aury J.M."/>
            <person name="Barbosa-Neto J.F."/>
            <person name="Bothwell J.H."/>
            <person name="Bouget F.Y."/>
            <person name="Brillet L."/>
            <person name="Cabello-Hurtado F."/>
            <person name="Capella-Gutierrez S."/>
            <person name="Charrier B."/>
            <person name="Cladiere L."/>
            <person name="Cock J.M."/>
            <person name="Coelho S.M."/>
            <person name="Colleoni C."/>
            <person name="Czjzek M."/>
            <person name="Da Silva C."/>
            <person name="Delage L."/>
            <person name="Denoeud F."/>
            <person name="Deschamps P."/>
            <person name="Dittami S.M."/>
            <person name="Gabaldon T."/>
            <person name="Gachon C.M."/>
            <person name="Groisillier A."/>
            <person name="Herve C."/>
            <person name="Jabbari K."/>
            <person name="Katinka M."/>
            <person name="Kloareg B."/>
            <person name="Kowalczyk N."/>
            <person name="Labadie K."/>
            <person name="Leblanc C."/>
            <person name="Lopez P.J."/>
            <person name="McLachlan D.H."/>
            <person name="Meslet-Cladiere L."/>
            <person name="Moustafa A."/>
            <person name="Nehr Z."/>
            <person name="Nyvall Collen P."/>
            <person name="Panaud O."/>
            <person name="Partensky F."/>
            <person name="Poulain J."/>
            <person name="Rensing S.A."/>
            <person name="Rousvoal S."/>
            <person name="Samson G."/>
            <person name="Symeonidi A."/>
            <person name="Weissenbach J."/>
            <person name="Zambounis A."/>
            <person name="Wincker P."/>
            <person name="Boyen C."/>
        </authorList>
    </citation>
    <scope>NUCLEOTIDE SEQUENCE [LARGE SCALE GENOMIC DNA]</scope>
    <source>
        <strain evidence="3">cv. Stackhouse</strain>
    </source>
</reference>
<dbReference type="EMBL" id="HG001760">
    <property type="protein sequence ID" value="CDF36116.1"/>
    <property type="molecule type" value="Genomic_DNA"/>
</dbReference>
<evidence type="ECO:0000313" key="1">
    <source>
        <dbReference type="EMBL" id="CDF36116.1"/>
    </source>
</evidence>
<sequence>MSKHARPCCLKGGPEA</sequence>
<gene>
    <name evidence="1" type="ORF">CHC_T00004225001</name>
    <name evidence="2" type="ORF">CHC_T00004667001</name>
</gene>
<dbReference type="AlphaFoldDB" id="R7QF98"/>
<organism evidence="1 3">
    <name type="scientific">Chondrus crispus</name>
    <name type="common">Carrageen Irish moss</name>
    <name type="synonym">Polymorpha crispa</name>
    <dbReference type="NCBI Taxonomy" id="2769"/>
    <lineage>
        <taxon>Eukaryota</taxon>
        <taxon>Rhodophyta</taxon>
        <taxon>Florideophyceae</taxon>
        <taxon>Rhodymeniophycidae</taxon>
        <taxon>Gigartinales</taxon>
        <taxon>Gigartinaceae</taxon>
        <taxon>Chondrus</taxon>
    </lineage>
</organism>
<dbReference type="RefSeq" id="XP_005716126.1">
    <property type="nucleotide sequence ID" value="XM_005716069.1"/>
</dbReference>
<proteinExistence type="predicted"/>
<evidence type="ECO:0000313" key="3">
    <source>
        <dbReference type="Proteomes" id="UP000012073"/>
    </source>
</evidence>
<dbReference type="RefSeq" id="XP_005715935.1">
    <property type="nucleotide sequence ID" value="XM_005715878.1"/>
</dbReference>
<dbReference type="Proteomes" id="UP000012073">
    <property type="component" value="Unassembled WGS sequence"/>
</dbReference>
<accession>R7QF98</accession>
<keyword evidence="3" id="KW-1185">Reference proteome</keyword>
<dbReference type="GeneID" id="17323652"/>
<dbReference type="KEGG" id="ccp:CHC_T00004225001"/>
<dbReference type="EMBL" id="HG001769">
    <property type="protein sequence ID" value="CDF36307.1"/>
    <property type="molecule type" value="Genomic_DNA"/>
</dbReference>
<dbReference type="GeneID" id="17323838"/>
<reference evidence="1" key="2">
    <citation type="journal article" date="2013" name="Proc. Natl. Acad. Sci. U.S.A.">
        <title>Genome structure and metabolic features in the red seaweed Chondrus crispus shed light on evolution of the Archaeplastida.</title>
        <authorList>
            <person name="Collen J."/>
            <person name="Porcel B."/>
            <person name="Carre W."/>
            <person name="Ball S.G."/>
            <person name="Chaparro C."/>
            <person name="Tonon T."/>
            <person name="Barbeyron T."/>
            <person name="Michel G."/>
            <person name="Noel B."/>
            <person name="Valentin K."/>
            <person name="Elias M."/>
            <person name="Artiguenave F."/>
            <person name="Arun A."/>
            <person name="Aury J.M."/>
            <person name="Barbosa-Neto J.F."/>
            <person name="Bothwell J.H."/>
            <person name="Bouget F.Y."/>
            <person name="Brillet L."/>
            <person name="Cabello-Hurtado F."/>
            <person name="Capella-Gutierrez S."/>
            <person name="Charrier B."/>
            <person name="Cladiere L."/>
            <person name="Cock J.M."/>
            <person name="Coelho S.M."/>
            <person name="Colleoni C."/>
            <person name="Czjzek M."/>
            <person name="Da Silva C."/>
            <person name="Delage L."/>
            <person name="Denoeud F."/>
            <person name="Deschamps P."/>
            <person name="Dittami S.M."/>
            <person name="Gabalden T."/>
            <person name="Gachon C.M."/>
            <person name="Groisillier A."/>
            <person name="Herve C."/>
            <person name="Jabbari K."/>
            <person name="Katinka M."/>
            <person name="Kloareg B."/>
            <person name="Kowalczyk N."/>
            <person name="Labadie K."/>
            <person name="Leblanc C."/>
            <person name="Lopez P.J."/>
            <person name="McLachlan D.H."/>
            <person name="Meslet-Cladiere L."/>
            <person name="Moustafa A."/>
            <person name="Nehr Z."/>
            <person name="Nyvall Collen P."/>
            <person name="Panaud O."/>
            <person name="Partensky F."/>
            <person name="Poulain J."/>
            <person name="Rensing S.A."/>
            <person name="Rousvoal S."/>
            <person name="Samson G."/>
            <person name="Symeonidi A."/>
            <person name="Weissenbach J."/>
            <person name="Zambounis A."/>
            <person name="Wincker P."/>
            <person name="Boyen C."/>
        </authorList>
    </citation>
    <scope>NUCLEOTIDE SEQUENCE [LARGE SCALE GENOMIC DNA]</scope>
    <source>
        <strain evidence="1">Stackhouse</strain>
    </source>
</reference>